<evidence type="ECO:0000256" key="1">
    <source>
        <dbReference type="SAM" id="Phobius"/>
    </source>
</evidence>
<feature type="transmembrane region" description="Helical" evidence="1">
    <location>
        <begin position="35"/>
        <end position="53"/>
    </location>
</feature>
<evidence type="ECO:0000313" key="4">
    <source>
        <dbReference type="Proteomes" id="UP000526501"/>
    </source>
</evidence>
<dbReference type="Proteomes" id="UP000526501">
    <property type="component" value="Unassembled WGS sequence"/>
</dbReference>
<feature type="signal peptide" evidence="2">
    <location>
        <begin position="1"/>
        <end position="19"/>
    </location>
</feature>
<keyword evidence="2" id="KW-0732">Signal</keyword>
<accession>A0A7X1B6N5</accession>
<protein>
    <recommendedName>
        <fullName evidence="5">LPXTG-motif cell wall anchor domain-containing protein</fullName>
    </recommendedName>
</protein>
<evidence type="ECO:0008006" key="5">
    <source>
        <dbReference type="Google" id="ProtNLM"/>
    </source>
</evidence>
<gene>
    <name evidence="3" type="ORF">H5P27_11390</name>
</gene>
<evidence type="ECO:0000256" key="2">
    <source>
        <dbReference type="SAM" id="SignalP"/>
    </source>
</evidence>
<reference evidence="3 4" key="1">
    <citation type="submission" date="2020-07" db="EMBL/GenBank/DDBJ databases">
        <authorList>
            <person name="Feng X."/>
        </authorList>
    </citation>
    <scope>NUCLEOTIDE SEQUENCE [LARGE SCALE GENOMIC DNA]</scope>
    <source>
        <strain evidence="3 4">JCM23202</strain>
    </source>
</reference>
<dbReference type="EMBL" id="JACHVC010000012">
    <property type="protein sequence ID" value="MBC2606646.1"/>
    <property type="molecule type" value="Genomic_DNA"/>
</dbReference>
<organism evidence="3 4">
    <name type="scientific">Pelagicoccus albus</name>
    <dbReference type="NCBI Taxonomy" id="415222"/>
    <lineage>
        <taxon>Bacteria</taxon>
        <taxon>Pseudomonadati</taxon>
        <taxon>Verrucomicrobiota</taxon>
        <taxon>Opitutia</taxon>
        <taxon>Puniceicoccales</taxon>
        <taxon>Pelagicoccaceae</taxon>
        <taxon>Pelagicoccus</taxon>
    </lineage>
</organism>
<evidence type="ECO:0000313" key="3">
    <source>
        <dbReference type="EMBL" id="MBC2606646.1"/>
    </source>
</evidence>
<sequence>MKKTTTLLATLAAATSAFAHTSGVVHTHNDNSINWMTTLGIAVVFATLAFFQIRKRFGR</sequence>
<keyword evidence="1" id="KW-1133">Transmembrane helix</keyword>
<feature type="chain" id="PRO_5030652022" description="LPXTG-motif cell wall anchor domain-containing protein" evidence="2">
    <location>
        <begin position="20"/>
        <end position="59"/>
    </location>
</feature>
<dbReference type="RefSeq" id="WP_185660514.1">
    <property type="nucleotide sequence ID" value="NZ_CAWPOO010000012.1"/>
</dbReference>
<name>A0A7X1B6N5_9BACT</name>
<dbReference type="AlphaFoldDB" id="A0A7X1B6N5"/>
<keyword evidence="1" id="KW-0472">Membrane</keyword>
<proteinExistence type="predicted"/>
<keyword evidence="4" id="KW-1185">Reference proteome</keyword>
<comment type="caution">
    <text evidence="3">The sequence shown here is derived from an EMBL/GenBank/DDBJ whole genome shotgun (WGS) entry which is preliminary data.</text>
</comment>
<keyword evidence="1" id="KW-0812">Transmembrane</keyword>